<organism evidence="1 2">
    <name type="scientific">Avena sativa</name>
    <name type="common">Oat</name>
    <dbReference type="NCBI Taxonomy" id="4498"/>
    <lineage>
        <taxon>Eukaryota</taxon>
        <taxon>Viridiplantae</taxon>
        <taxon>Streptophyta</taxon>
        <taxon>Embryophyta</taxon>
        <taxon>Tracheophyta</taxon>
        <taxon>Spermatophyta</taxon>
        <taxon>Magnoliopsida</taxon>
        <taxon>Liliopsida</taxon>
        <taxon>Poales</taxon>
        <taxon>Poaceae</taxon>
        <taxon>BOP clade</taxon>
        <taxon>Pooideae</taxon>
        <taxon>Poodae</taxon>
        <taxon>Poeae</taxon>
        <taxon>Poeae Chloroplast Group 1 (Aveneae type)</taxon>
        <taxon>Aveninae</taxon>
        <taxon>Avena</taxon>
    </lineage>
</organism>
<dbReference type="Proteomes" id="UP001732700">
    <property type="component" value="Chromosome 4C"/>
</dbReference>
<keyword evidence="2" id="KW-1185">Reference proteome</keyword>
<name>A0ACD5WQF0_AVESA</name>
<evidence type="ECO:0000313" key="2">
    <source>
        <dbReference type="Proteomes" id="UP001732700"/>
    </source>
</evidence>
<sequence length="407" mass="45970">MGCMLALTDDLLAEVLTRVPSPADLARASASCASLRRVATSPRFLRRFRSLHAQPPLGVFFPDGPVFYPALPPNPSAPAARALDLAADFSFAFLPPPGRAWLVRDHRDGRFLLDRVAPSGSTAFTEVAVCDPLFRRYVLLPPIPDDLAASVDNPYLQRGGDEGLKSRSNEIFLASRGHEDRDSDLPFAVIWMACCRGKLVAFYFCSQSRQWRALSPPVHHALSMRRVMGVRLGQRNHAHGCFYWMITLTRRWLVLDTRKMEFSILDISPVLLGRTMMFSNQITTLESGEGRTTVVVSDLFRADKRCVLYFYTFMSFSDRWRLQHKITLPEEWGDRFRGIIGAFEGCLFIKLDHPKENLGDPVEQNVTYFWFDVKTMQLGRFTEISSATVNEAYLYTGFAPSLSLPSV</sequence>
<reference evidence="1" key="1">
    <citation type="submission" date="2021-05" db="EMBL/GenBank/DDBJ databases">
        <authorList>
            <person name="Scholz U."/>
            <person name="Mascher M."/>
            <person name="Fiebig A."/>
        </authorList>
    </citation>
    <scope>NUCLEOTIDE SEQUENCE [LARGE SCALE GENOMIC DNA]</scope>
</reference>
<accession>A0ACD5WQF0</accession>
<dbReference type="EnsemblPlants" id="AVESA.00010b.r2.4CG1257450.1">
    <property type="protein sequence ID" value="AVESA.00010b.r2.4CG1257450.1.CDS.1"/>
    <property type="gene ID" value="AVESA.00010b.r2.4CG1257450"/>
</dbReference>
<proteinExistence type="predicted"/>
<evidence type="ECO:0000313" key="1">
    <source>
        <dbReference type="EnsemblPlants" id="AVESA.00010b.r2.4CG1257450.1.CDS.1"/>
    </source>
</evidence>
<reference evidence="1" key="2">
    <citation type="submission" date="2025-09" db="UniProtKB">
        <authorList>
            <consortium name="EnsemblPlants"/>
        </authorList>
    </citation>
    <scope>IDENTIFICATION</scope>
</reference>
<protein>
    <submittedName>
        <fullName evidence="1">Uncharacterized protein</fullName>
    </submittedName>
</protein>